<dbReference type="SMART" id="SM00382">
    <property type="entry name" value="AAA"/>
    <property type="match status" value="1"/>
</dbReference>
<proteinExistence type="inferred from homology"/>
<evidence type="ECO:0000256" key="3">
    <source>
        <dbReference type="ARBA" id="ARBA00022741"/>
    </source>
</evidence>
<accession>S0FL21</accession>
<keyword evidence="7" id="KW-1185">Reference proteome</keyword>
<dbReference type="PROSITE" id="PS50893">
    <property type="entry name" value="ABC_TRANSPORTER_2"/>
    <property type="match status" value="1"/>
</dbReference>
<dbReference type="RefSeq" id="WP_004624841.1">
    <property type="nucleotide sequence ID" value="NZ_AORV01000026.1"/>
</dbReference>
<name>S0FL21_RUMCE</name>
<evidence type="ECO:0000313" key="6">
    <source>
        <dbReference type="EMBL" id="EMS72592.1"/>
    </source>
</evidence>
<evidence type="ECO:0000256" key="1">
    <source>
        <dbReference type="ARBA" id="ARBA00005417"/>
    </source>
</evidence>
<evidence type="ECO:0000256" key="2">
    <source>
        <dbReference type="ARBA" id="ARBA00022448"/>
    </source>
</evidence>
<dbReference type="PATRIC" id="fig|1195236.3.peg.1747"/>
<dbReference type="SUPFAM" id="SSF52540">
    <property type="entry name" value="P-loop containing nucleoside triphosphate hydrolases"/>
    <property type="match status" value="1"/>
</dbReference>
<comment type="caution">
    <text evidence="6">The sequence shown here is derived from an EMBL/GenBank/DDBJ whole genome shotgun (WGS) entry which is preliminary data.</text>
</comment>
<dbReference type="InterPro" id="IPR027417">
    <property type="entry name" value="P-loop_NTPase"/>
</dbReference>
<feature type="domain" description="ABC transporter" evidence="5">
    <location>
        <begin position="6"/>
        <end position="235"/>
    </location>
</feature>
<keyword evidence="4" id="KW-0067">ATP-binding</keyword>
<gene>
    <name evidence="6" type="ORF">CTER_1426</name>
</gene>
<evidence type="ECO:0000259" key="5">
    <source>
        <dbReference type="PROSITE" id="PS50893"/>
    </source>
</evidence>
<evidence type="ECO:0000313" key="7">
    <source>
        <dbReference type="Proteomes" id="UP000014155"/>
    </source>
</evidence>
<dbReference type="InterPro" id="IPR003593">
    <property type="entry name" value="AAA+_ATPase"/>
</dbReference>
<dbReference type="PANTHER" id="PTHR42798">
    <property type="entry name" value="LIPOPROTEIN-RELEASING SYSTEM ATP-BINDING PROTEIN LOLD"/>
    <property type="match status" value="1"/>
</dbReference>
<dbReference type="Gene3D" id="3.40.50.300">
    <property type="entry name" value="P-loop containing nucleotide triphosphate hydrolases"/>
    <property type="match status" value="1"/>
</dbReference>
<dbReference type="InterPro" id="IPR003439">
    <property type="entry name" value="ABC_transporter-like_ATP-bd"/>
</dbReference>
<dbReference type="GO" id="GO:0016887">
    <property type="term" value="F:ATP hydrolysis activity"/>
    <property type="evidence" value="ECO:0007669"/>
    <property type="project" value="InterPro"/>
</dbReference>
<dbReference type="eggNOG" id="COG1136">
    <property type="taxonomic scope" value="Bacteria"/>
</dbReference>
<keyword evidence="2" id="KW-0813">Transport</keyword>
<reference evidence="6 7" key="1">
    <citation type="journal article" date="2013" name="Genome Announc.">
        <title>Draft Genome Sequence of the Cellulolytic, Mesophilic, Anaerobic Bacterium Clostridium termitidis Strain CT1112 (DSM 5398).</title>
        <authorList>
            <person name="Lal S."/>
            <person name="Ramachandran U."/>
            <person name="Zhang X."/>
            <person name="Munir R."/>
            <person name="Sparling R."/>
            <person name="Levin D.B."/>
        </authorList>
    </citation>
    <scope>NUCLEOTIDE SEQUENCE [LARGE SCALE GENOMIC DNA]</scope>
    <source>
        <strain evidence="6 7">CT1112</strain>
    </source>
</reference>
<dbReference type="PANTHER" id="PTHR42798:SF2">
    <property type="entry name" value="ABC TRANSPORTER ATP-BINDING PROTEIN MG467-RELATED"/>
    <property type="match status" value="1"/>
</dbReference>
<dbReference type="InterPro" id="IPR017911">
    <property type="entry name" value="MacB-like_ATP-bd"/>
</dbReference>
<dbReference type="AlphaFoldDB" id="S0FL21"/>
<dbReference type="Pfam" id="PF00005">
    <property type="entry name" value="ABC_tran"/>
    <property type="match status" value="1"/>
</dbReference>
<dbReference type="GO" id="GO:0098796">
    <property type="term" value="C:membrane protein complex"/>
    <property type="evidence" value="ECO:0007669"/>
    <property type="project" value="UniProtKB-ARBA"/>
</dbReference>
<dbReference type="EMBL" id="AORV01000026">
    <property type="protein sequence ID" value="EMS72592.1"/>
    <property type="molecule type" value="Genomic_DNA"/>
</dbReference>
<dbReference type="FunFam" id="3.40.50.300:FF:000032">
    <property type="entry name" value="Export ABC transporter ATP-binding protein"/>
    <property type="match status" value="1"/>
</dbReference>
<dbReference type="STRING" id="1195236.CTER_1426"/>
<dbReference type="GO" id="GO:0005524">
    <property type="term" value="F:ATP binding"/>
    <property type="evidence" value="ECO:0007669"/>
    <property type="project" value="UniProtKB-KW"/>
</dbReference>
<dbReference type="PROSITE" id="PS00211">
    <property type="entry name" value="ABC_TRANSPORTER_1"/>
    <property type="match status" value="1"/>
</dbReference>
<organism evidence="6 7">
    <name type="scientific">Ruminiclostridium cellobioparum subsp. termitidis CT1112</name>
    <dbReference type="NCBI Taxonomy" id="1195236"/>
    <lineage>
        <taxon>Bacteria</taxon>
        <taxon>Bacillati</taxon>
        <taxon>Bacillota</taxon>
        <taxon>Clostridia</taxon>
        <taxon>Eubacteriales</taxon>
        <taxon>Oscillospiraceae</taxon>
        <taxon>Ruminiclostridium</taxon>
    </lineage>
</organism>
<comment type="similarity">
    <text evidence="1">Belongs to the ABC transporter superfamily.</text>
</comment>
<keyword evidence="3" id="KW-0547">Nucleotide-binding</keyword>
<evidence type="ECO:0000256" key="4">
    <source>
        <dbReference type="ARBA" id="ARBA00022840"/>
    </source>
</evidence>
<sequence>MVKKLIEFKNVTKEYKVGEVSIKALNGVDFTIDEGEFVVILGASGAGKSTILNILGAMDTPTSGEIIVEGKDITKFNEKELTTYRGKKVGFVFQFYNLIANLTALENVEFAVEVTKDHLDPKDVLTKVGLGSRLNNFPSQLSGGEQQRVAIARAVAKNPLLLLCDEPTGALDYVTGKSVLNLLQDINTETKKCIILITHNSAIAPMADKVIKVKSGKIESVVINPNRQSIKEIEW</sequence>
<protein>
    <submittedName>
        <fullName evidence="6">ABC-type antimicrobial peptide transport system, ATPase component</fullName>
    </submittedName>
</protein>
<dbReference type="GO" id="GO:0022857">
    <property type="term" value="F:transmembrane transporter activity"/>
    <property type="evidence" value="ECO:0007669"/>
    <property type="project" value="UniProtKB-ARBA"/>
</dbReference>
<dbReference type="Proteomes" id="UP000014155">
    <property type="component" value="Unassembled WGS sequence"/>
</dbReference>
<dbReference type="CDD" id="cd03255">
    <property type="entry name" value="ABC_MJ0796_LolCDE_FtsE"/>
    <property type="match status" value="1"/>
</dbReference>
<dbReference type="InterPro" id="IPR017871">
    <property type="entry name" value="ABC_transporter-like_CS"/>
</dbReference>